<feature type="domain" description="Methyltransferase" evidence="1">
    <location>
        <begin position="54"/>
        <end position="148"/>
    </location>
</feature>
<evidence type="ECO:0000313" key="3">
    <source>
        <dbReference type="Proteomes" id="UP000615760"/>
    </source>
</evidence>
<dbReference type="Pfam" id="PF13649">
    <property type="entry name" value="Methyltransf_25"/>
    <property type="match status" value="1"/>
</dbReference>
<evidence type="ECO:0000259" key="1">
    <source>
        <dbReference type="Pfam" id="PF13649"/>
    </source>
</evidence>
<dbReference type="PANTHER" id="PTHR43464">
    <property type="entry name" value="METHYLTRANSFERASE"/>
    <property type="match status" value="1"/>
</dbReference>
<organism evidence="2 3">
    <name type="scientific">Flavobacterium suaedae</name>
    <dbReference type="NCBI Taxonomy" id="1767027"/>
    <lineage>
        <taxon>Bacteria</taxon>
        <taxon>Pseudomonadati</taxon>
        <taxon>Bacteroidota</taxon>
        <taxon>Flavobacteriia</taxon>
        <taxon>Flavobacteriales</taxon>
        <taxon>Flavobacteriaceae</taxon>
        <taxon>Flavobacterium</taxon>
    </lineage>
</organism>
<dbReference type="GO" id="GO:0008168">
    <property type="term" value="F:methyltransferase activity"/>
    <property type="evidence" value="ECO:0007669"/>
    <property type="project" value="UniProtKB-KW"/>
</dbReference>
<dbReference type="RefSeq" id="WP_188619625.1">
    <property type="nucleotide sequence ID" value="NZ_BMJE01000001.1"/>
</dbReference>
<comment type="caution">
    <text evidence="2">The sequence shown here is derived from an EMBL/GenBank/DDBJ whole genome shotgun (WGS) entry which is preliminary data.</text>
</comment>
<proteinExistence type="predicted"/>
<keyword evidence="3" id="KW-1185">Reference proteome</keyword>
<dbReference type="PANTHER" id="PTHR43464:SF82">
    <property type="entry name" value="METHYLTRANSFERASE DOMAIN-CONTAINING PROTEIN"/>
    <property type="match status" value="1"/>
</dbReference>
<dbReference type="EMBL" id="BMJE01000001">
    <property type="protein sequence ID" value="GGB67819.1"/>
    <property type="molecule type" value="Genomic_DNA"/>
</dbReference>
<dbReference type="Proteomes" id="UP000615760">
    <property type="component" value="Unassembled WGS sequence"/>
</dbReference>
<dbReference type="InterPro" id="IPR041698">
    <property type="entry name" value="Methyltransf_25"/>
</dbReference>
<accession>A0ABQ1JFQ7</accession>
<evidence type="ECO:0000313" key="2">
    <source>
        <dbReference type="EMBL" id="GGB67819.1"/>
    </source>
</evidence>
<dbReference type="SUPFAM" id="SSF53335">
    <property type="entry name" value="S-adenosyl-L-methionine-dependent methyltransferases"/>
    <property type="match status" value="1"/>
</dbReference>
<keyword evidence="2" id="KW-0489">Methyltransferase</keyword>
<keyword evidence="2" id="KW-0808">Transferase</keyword>
<protein>
    <submittedName>
        <fullName evidence="2">Type 12 methyltransferase</fullName>
    </submittedName>
</protein>
<dbReference type="GO" id="GO:0032259">
    <property type="term" value="P:methylation"/>
    <property type="evidence" value="ECO:0007669"/>
    <property type="project" value="UniProtKB-KW"/>
</dbReference>
<name>A0ABQ1JFQ7_9FLAO</name>
<dbReference type="CDD" id="cd02440">
    <property type="entry name" value="AdoMet_MTases"/>
    <property type="match status" value="1"/>
</dbReference>
<reference evidence="3" key="1">
    <citation type="journal article" date="2019" name="Int. J. Syst. Evol. Microbiol.">
        <title>The Global Catalogue of Microorganisms (GCM) 10K type strain sequencing project: providing services to taxonomists for standard genome sequencing and annotation.</title>
        <authorList>
            <consortium name="The Broad Institute Genomics Platform"/>
            <consortium name="The Broad Institute Genome Sequencing Center for Infectious Disease"/>
            <person name="Wu L."/>
            <person name="Ma J."/>
        </authorList>
    </citation>
    <scope>NUCLEOTIDE SEQUENCE [LARGE SCALE GENOMIC DNA]</scope>
    <source>
        <strain evidence="3">CGMCC 1.15461</strain>
    </source>
</reference>
<dbReference type="Gene3D" id="3.40.50.150">
    <property type="entry name" value="Vaccinia Virus protein VP39"/>
    <property type="match status" value="1"/>
</dbReference>
<sequence>MENNYIEINKKAWNTKTAIHVDSEFYDMPAFLQGKSSLNSIELELLGDVKGKKILHLQCHFGQDTLSLARMGAEVTGVDLSDQAINKAQGLAESLNIPARFICCDLYSLPEHLDDTFDIVFSSYGTIGWLPDIEKWGSIISRYLKPKGQFIFAEFHPVVWMFDDSFSTVAYNYFNKETIIETETGTYTNNEADITTETISWNHSIADVLTSLLNNGLAIKAFKEYDYSPYDCFQGMEEFEKGKFRIKKMGDKLPMVYALVAERQ</sequence>
<gene>
    <name evidence="2" type="ORF">GCM10007424_04760</name>
</gene>
<dbReference type="InterPro" id="IPR029063">
    <property type="entry name" value="SAM-dependent_MTases_sf"/>
</dbReference>